<dbReference type="Proteomes" id="UP001519307">
    <property type="component" value="Unassembled WGS sequence"/>
</dbReference>
<dbReference type="Gene3D" id="3.30.420.10">
    <property type="entry name" value="Ribonuclease H-like superfamily/Ribonuclease H"/>
    <property type="match status" value="1"/>
</dbReference>
<keyword evidence="14" id="KW-1185">Reference proteome</keyword>
<dbReference type="InterPro" id="IPR046346">
    <property type="entry name" value="Aminoacid_DH-like_N_sf"/>
</dbReference>
<evidence type="ECO:0000259" key="12">
    <source>
        <dbReference type="PROSITE" id="PS50879"/>
    </source>
</evidence>
<gene>
    <name evidence="11" type="primary">folD</name>
    <name evidence="13" type="ORF">J2Z42_001852</name>
</gene>
<dbReference type="InterPro" id="IPR002156">
    <property type="entry name" value="RNaseH_domain"/>
</dbReference>
<evidence type="ECO:0000256" key="5">
    <source>
        <dbReference type="ARBA" id="ARBA00022801"/>
    </source>
</evidence>
<name>A0ABS4KSZ3_9CLOT</name>
<dbReference type="Pfam" id="PF00075">
    <property type="entry name" value="RNase_H"/>
    <property type="match status" value="1"/>
</dbReference>
<keyword evidence="9 11" id="KW-0486">Methionine biosynthesis</keyword>
<dbReference type="PANTHER" id="PTHR48099:SF5">
    <property type="entry name" value="C-1-TETRAHYDROFOLATE SYNTHASE, CYTOPLASMIC"/>
    <property type="match status" value="1"/>
</dbReference>
<dbReference type="PROSITE" id="PS50879">
    <property type="entry name" value="RNASE_H_1"/>
    <property type="match status" value="1"/>
</dbReference>
<dbReference type="EC" id="3.5.4.9" evidence="11"/>
<feature type="binding site" evidence="11">
    <location>
        <position position="231"/>
    </location>
    <ligand>
        <name>NADP(+)</name>
        <dbReference type="ChEBI" id="CHEBI:58349"/>
    </ligand>
</feature>
<dbReference type="InterPro" id="IPR020631">
    <property type="entry name" value="THF_DH/CycHdrlase_NAD-bd_dom"/>
</dbReference>
<dbReference type="InterPro" id="IPR036397">
    <property type="entry name" value="RNaseH_sf"/>
</dbReference>
<comment type="caution">
    <text evidence="13">The sequence shown here is derived from an EMBL/GenBank/DDBJ whole genome shotgun (WGS) entry which is preliminary data.</text>
</comment>
<comment type="catalytic activity">
    <reaction evidence="11">
        <text>(6R)-5,10-methenyltetrahydrofolate + H2O = (6R)-10-formyltetrahydrofolate + H(+)</text>
        <dbReference type="Rhea" id="RHEA:23700"/>
        <dbReference type="ChEBI" id="CHEBI:15377"/>
        <dbReference type="ChEBI" id="CHEBI:15378"/>
        <dbReference type="ChEBI" id="CHEBI:57455"/>
        <dbReference type="ChEBI" id="CHEBI:195366"/>
        <dbReference type="EC" id="3.5.4.9"/>
    </reaction>
</comment>
<reference evidence="13 14" key="1">
    <citation type="submission" date="2021-03" db="EMBL/GenBank/DDBJ databases">
        <title>Genomic Encyclopedia of Type Strains, Phase IV (KMG-IV): sequencing the most valuable type-strain genomes for metagenomic binning, comparative biology and taxonomic classification.</title>
        <authorList>
            <person name="Goeker M."/>
        </authorList>
    </citation>
    <scope>NUCLEOTIDE SEQUENCE [LARGE SCALE GENOMIC DNA]</scope>
    <source>
        <strain evidence="13 14">DSM 28783</strain>
    </source>
</reference>
<dbReference type="PRINTS" id="PR00085">
    <property type="entry name" value="THFDHDRGNASE"/>
</dbReference>
<evidence type="ECO:0000313" key="13">
    <source>
        <dbReference type="EMBL" id="MBP2033165.1"/>
    </source>
</evidence>
<evidence type="ECO:0000256" key="3">
    <source>
        <dbReference type="ARBA" id="ARBA00022605"/>
    </source>
</evidence>
<comment type="function">
    <text evidence="11">Catalyzes the oxidation of 5,10-methylenetetrahydrofolate to 5,10-methenyltetrahydrofolate and then the hydrolysis of 5,10-methenyltetrahydrofolate to 10-formyltetrahydrofolate.</text>
</comment>
<dbReference type="RefSeq" id="WP_209702315.1">
    <property type="nucleotide sequence ID" value="NZ_JAGGLM010000011.1"/>
</dbReference>
<keyword evidence="3 11" id="KW-0028">Amino-acid biosynthesis</keyword>
<sequence>MGEIIKGKPVADAISSELIAEVESLKSKNIIPKLTIVRVGENGSDIAYERGALKRCSKIGIKAEVKKLPEDICKKNFIEELKKINEDKSTNGIMIFRPLPGELHEDVIKHVIDAKKDVDCFNPLNMSKLLENDASGFAPCTAAAVIEILKYYNVEMQGKRVAVVGRSMVVGKPLSLLLLNNNATVTICHSKTKELEKVCSEADILIACVGKSKMINSNHVKPGAVVIDVGINVEDDGTMCGDVDTEDCVKKAAMITPVPGGVGSVTTSILAKQVISACKLQNANNESSEATAYVDGSFNNATCEFSCGGVIFWNNKKYDFSQKFSDEKLAEMRNVAGEIKGAERAIKFAMENKIGKLTIYHDYEGIAKWCTGEWKAKKDGTMAYRDFYENAKENINIAFVKVKGHSGDKYNDMADKLARQALEM</sequence>
<evidence type="ECO:0000256" key="7">
    <source>
        <dbReference type="ARBA" id="ARBA00023002"/>
    </source>
</evidence>
<dbReference type="InterPro" id="IPR000672">
    <property type="entry name" value="THF_DH/CycHdrlase"/>
</dbReference>
<evidence type="ECO:0000256" key="9">
    <source>
        <dbReference type="ARBA" id="ARBA00023167"/>
    </source>
</evidence>
<feature type="binding site" evidence="11">
    <location>
        <begin position="165"/>
        <end position="167"/>
    </location>
    <ligand>
        <name>NADP(+)</name>
        <dbReference type="ChEBI" id="CHEBI:58349"/>
    </ligand>
</feature>
<dbReference type="EC" id="1.5.1.5" evidence="11"/>
<keyword evidence="6 11" id="KW-0521">NADP</keyword>
<accession>A0ABS4KSZ3</accession>
<keyword evidence="7 11" id="KW-0560">Oxidoreductase</keyword>
<dbReference type="SUPFAM" id="SSF53223">
    <property type="entry name" value="Aminoacid dehydrogenase-like, N-terminal domain"/>
    <property type="match status" value="1"/>
</dbReference>
<evidence type="ECO:0000256" key="10">
    <source>
        <dbReference type="ARBA" id="ARBA00023268"/>
    </source>
</evidence>
<dbReference type="Gene3D" id="3.40.50.720">
    <property type="entry name" value="NAD(P)-binding Rossmann-like Domain"/>
    <property type="match status" value="1"/>
</dbReference>
<keyword evidence="4 11" id="KW-0658">Purine biosynthesis</keyword>
<evidence type="ECO:0000256" key="4">
    <source>
        <dbReference type="ARBA" id="ARBA00022755"/>
    </source>
</evidence>
<dbReference type="HAMAP" id="MF_01576">
    <property type="entry name" value="THF_DHG_CYH"/>
    <property type="match status" value="1"/>
</dbReference>
<evidence type="ECO:0000256" key="1">
    <source>
        <dbReference type="ARBA" id="ARBA00004777"/>
    </source>
</evidence>
<comment type="caution">
    <text evidence="11">Lacks conserved residue(s) required for the propagation of feature annotation.</text>
</comment>
<evidence type="ECO:0000256" key="2">
    <source>
        <dbReference type="ARBA" id="ARBA00022563"/>
    </source>
</evidence>
<evidence type="ECO:0000256" key="6">
    <source>
        <dbReference type="ARBA" id="ARBA00022857"/>
    </source>
</evidence>
<dbReference type="PANTHER" id="PTHR48099">
    <property type="entry name" value="C-1-TETRAHYDROFOLATE SYNTHASE, CYTOPLASMIC-RELATED"/>
    <property type="match status" value="1"/>
</dbReference>
<dbReference type="EMBL" id="JAGGLM010000011">
    <property type="protein sequence ID" value="MBP2033165.1"/>
    <property type="molecule type" value="Genomic_DNA"/>
</dbReference>
<comment type="catalytic activity">
    <reaction evidence="11">
        <text>(6R)-5,10-methylene-5,6,7,8-tetrahydrofolate + NADP(+) = (6R)-5,10-methenyltetrahydrofolate + NADPH</text>
        <dbReference type="Rhea" id="RHEA:22812"/>
        <dbReference type="ChEBI" id="CHEBI:15636"/>
        <dbReference type="ChEBI" id="CHEBI:57455"/>
        <dbReference type="ChEBI" id="CHEBI:57783"/>
        <dbReference type="ChEBI" id="CHEBI:58349"/>
        <dbReference type="EC" id="1.5.1.5"/>
    </reaction>
</comment>
<dbReference type="Pfam" id="PF00763">
    <property type="entry name" value="THF_DHG_CYH"/>
    <property type="match status" value="1"/>
</dbReference>
<dbReference type="CDD" id="cd01080">
    <property type="entry name" value="NAD_bind_m-THF_DH_Cyclohyd"/>
    <property type="match status" value="1"/>
</dbReference>
<dbReference type="Gene3D" id="3.40.50.10860">
    <property type="entry name" value="Leucine Dehydrogenase, chain A, domain 1"/>
    <property type="match status" value="1"/>
</dbReference>
<protein>
    <recommendedName>
        <fullName evidence="11">Bifunctional protein FolD</fullName>
    </recommendedName>
    <domain>
        <recommendedName>
            <fullName evidence="11">Methylenetetrahydrofolate dehydrogenase</fullName>
            <ecNumber evidence="11">1.5.1.5</ecNumber>
        </recommendedName>
    </domain>
    <domain>
        <recommendedName>
            <fullName evidence="11">Methenyltetrahydrofolate cyclohydrolase</fullName>
            <ecNumber evidence="11">3.5.4.9</ecNumber>
        </recommendedName>
    </domain>
</protein>
<dbReference type="Pfam" id="PF02882">
    <property type="entry name" value="THF_DHG_CYH_C"/>
    <property type="match status" value="1"/>
</dbReference>
<proteinExistence type="inferred from homology"/>
<comment type="similarity">
    <text evidence="11">Belongs to the tetrahydrofolate dehydrogenase/cyclohydrolase family.</text>
</comment>
<evidence type="ECO:0000313" key="14">
    <source>
        <dbReference type="Proteomes" id="UP001519307"/>
    </source>
</evidence>
<evidence type="ECO:0000256" key="8">
    <source>
        <dbReference type="ARBA" id="ARBA00023102"/>
    </source>
</evidence>
<dbReference type="SUPFAM" id="SSF53098">
    <property type="entry name" value="Ribonuclease H-like"/>
    <property type="match status" value="1"/>
</dbReference>
<dbReference type="CDD" id="cd09277">
    <property type="entry name" value="RNase_HI_bacteria_like"/>
    <property type="match status" value="1"/>
</dbReference>
<organism evidence="13 14">
    <name type="scientific">Clostridium algifaecis</name>
    <dbReference type="NCBI Taxonomy" id="1472040"/>
    <lineage>
        <taxon>Bacteria</taxon>
        <taxon>Bacillati</taxon>
        <taxon>Bacillota</taxon>
        <taxon>Clostridia</taxon>
        <taxon>Eubacteriales</taxon>
        <taxon>Clostridiaceae</taxon>
        <taxon>Clostridium</taxon>
    </lineage>
</organism>
<keyword evidence="8 11" id="KW-0368">Histidine biosynthesis</keyword>
<dbReference type="InterPro" id="IPR036291">
    <property type="entry name" value="NAD(P)-bd_dom_sf"/>
</dbReference>
<evidence type="ECO:0000256" key="11">
    <source>
        <dbReference type="HAMAP-Rule" id="MF_01576"/>
    </source>
</evidence>
<comment type="pathway">
    <text evidence="1 11">One-carbon metabolism; tetrahydrofolate interconversion.</text>
</comment>
<dbReference type="InterPro" id="IPR020630">
    <property type="entry name" value="THF_DH/CycHdrlase_cat_dom"/>
</dbReference>
<dbReference type="SUPFAM" id="SSF51735">
    <property type="entry name" value="NAD(P)-binding Rossmann-fold domains"/>
    <property type="match status" value="1"/>
</dbReference>
<keyword evidence="2 11" id="KW-0554">One-carbon metabolism</keyword>
<dbReference type="InterPro" id="IPR012337">
    <property type="entry name" value="RNaseH-like_sf"/>
</dbReference>
<comment type="subunit">
    <text evidence="11">Homodimer.</text>
</comment>
<keyword evidence="10 11" id="KW-0511">Multifunctional enzyme</keyword>
<feature type="domain" description="RNase H type-1" evidence="12">
    <location>
        <begin position="286"/>
        <end position="423"/>
    </location>
</feature>
<keyword evidence="5 11" id="KW-0378">Hydrolase</keyword>